<dbReference type="Gene3D" id="1.25.40.10">
    <property type="entry name" value="Tetratricopeptide repeat domain"/>
    <property type="match status" value="1"/>
</dbReference>
<accession>A0A485LJX7</accession>
<evidence type="ECO:0000256" key="1">
    <source>
        <dbReference type="RuleBase" id="RU003682"/>
    </source>
</evidence>
<keyword evidence="1" id="KW-0560">Oxidoreductase</keyword>
<name>A0A485LJX7_9STRA</name>
<organism evidence="4 5">
    <name type="scientific">Aphanomyces stellatus</name>
    <dbReference type="NCBI Taxonomy" id="120398"/>
    <lineage>
        <taxon>Eukaryota</taxon>
        <taxon>Sar</taxon>
        <taxon>Stramenopiles</taxon>
        <taxon>Oomycota</taxon>
        <taxon>Saprolegniomycetes</taxon>
        <taxon>Saprolegniales</taxon>
        <taxon>Verrucalvaceae</taxon>
        <taxon>Aphanomyces</taxon>
    </lineage>
</organism>
<dbReference type="GO" id="GO:0016491">
    <property type="term" value="F:oxidoreductase activity"/>
    <property type="evidence" value="ECO:0007669"/>
    <property type="project" value="UniProtKB-KW"/>
</dbReference>
<gene>
    <name evidence="4" type="primary">Aste57867_22253</name>
    <name evidence="3" type="ORF">As57867_022183</name>
    <name evidence="4" type="ORF">ASTE57867_22253</name>
</gene>
<reference evidence="4 5" key="1">
    <citation type="submission" date="2019-03" db="EMBL/GenBank/DDBJ databases">
        <authorList>
            <person name="Gaulin E."/>
            <person name="Dumas B."/>
        </authorList>
    </citation>
    <scope>NUCLEOTIDE SEQUENCE [LARGE SCALE GENOMIC DNA]</scope>
    <source>
        <strain evidence="4">CBS 568.67</strain>
    </source>
</reference>
<dbReference type="GO" id="GO:0046872">
    <property type="term" value="F:metal ion binding"/>
    <property type="evidence" value="ECO:0007669"/>
    <property type="project" value="UniProtKB-KW"/>
</dbReference>
<dbReference type="InterPro" id="IPR011990">
    <property type="entry name" value="TPR-like_helical_dom_sf"/>
</dbReference>
<feature type="domain" description="Fe2OG dioxygenase" evidence="2">
    <location>
        <begin position="321"/>
        <end position="409"/>
    </location>
</feature>
<protein>
    <submittedName>
        <fullName evidence="4">Aste57867_22253 protein</fullName>
    </submittedName>
</protein>
<dbReference type="EMBL" id="VJMH01007024">
    <property type="protein sequence ID" value="KAF0685935.1"/>
    <property type="molecule type" value="Genomic_DNA"/>
</dbReference>
<keyword evidence="5" id="KW-1185">Reference proteome</keyword>
<keyword evidence="1" id="KW-0408">Iron</keyword>
<dbReference type="InterPro" id="IPR005123">
    <property type="entry name" value="Oxoglu/Fe-dep_dioxygenase_dom"/>
</dbReference>
<proteinExistence type="inferred from homology"/>
<evidence type="ECO:0000313" key="4">
    <source>
        <dbReference type="EMBL" id="VFT98920.1"/>
    </source>
</evidence>
<evidence type="ECO:0000313" key="5">
    <source>
        <dbReference type="Proteomes" id="UP000332933"/>
    </source>
</evidence>
<comment type="similarity">
    <text evidence="1">Belongs to the iron/ascorbate-dependent oxidoreductase family.</text>
</comment>
<evidence type="ECO:0000259" key="2">
    <source>
        <dbReference type="PROSITE" id="PS51471"/>
    </source>
</evidence>
<evidence type="ECO:0000313" key="3">
    <source>
        <dbReference type="EMBL" id="KAF0685935.1"/>
    </source>
</evidence>
<dbReference type="AlphaFoldDB" id="A0A485LJX7"/>
<reference evidence="3" key="2">
    <citation type="submission" date="2019-06" db="EMBL/GenBank/DDBJ databases">
        <title>Genomics analysis of Aphanomyces spp. identifies a new class of oomycete effector associated with host adaptation.</title>
        <authorList>
            <person name="Gaulin E."/>
        </authorList>
    </citation>
    <scope>NUCLEOTIDE SEQUENCE</scope>
    <source>
        <strain evidence="3">CBS 578.67</strain>
    </source>
</reference>
<dbReference type="Proteomes" id="UP000332933">
    <property type="component" value="Unassembled WGS sequence"/>
</dbReference>
<dbReference type="SUPFAM" id="SSF48452">
    <property type="entry name" value="TPR-like"/>
    <property type="match status" value="1"/>
</dbReference>
<sequence length="482" mass="52928">MDADDLLDQYTDAIYASNFTAEEVAAMKERKKLNETVQLCRAMLRDETWEHDATVNERDVYLTYASALESLTRRFEAIDVLVRGVDVMDDHPMLQLALARLQFKAGLYDDALETCLLVCDAYPADERCTRDTAADAYHLAGWVKIHGDDHTNAYALWSCGSQAIPSCPVLARQHRKRQCWDDESEGDLLPPGLVGQGASGHPVVGFTVPDTTRALAVFDRSSQNNQLVFRTGTPILTPAECAAVVDAVHQHHRDVRDGQWGTVRHSSVKTTDVAVEDIPSLRPWLHVLLQSRIYPLLHACYPRLADLSTMVDPATNQSRCRVHDAFIVRYDETDASLSLPAHNDTSVTSVVVSLNGRGDFCGGGTWFEALDDVIDADTGHAVLFAGPLRHGGNAITSGCRMILVLFLYVQDYAYGQYLQAYDDDNVVTLSTPANVTTTTTAVDEPTTTDEPTTKGSGLGGFVVYNQTVELVATLNKTTNTVS</sequence>
<keyword evidence="1" id="KW-0479">Metal-binding</keyword>
<dbReference type="EMBL" id="CAADRA010007050">
    <property type="protein sequence ID" value="VFT98920.1"/>
    <property type="molecule type" value="Genomic_DNA"/>
</dbReference>
<dbReference type="PROSITE" id="PS51471">
    <property type="entry name" value="FE2OG_OXY"/>
    <property type="match status" value="1"/>
</dbReference>
<dbReference type="Gene3D" id="2.60.120.620">
    <property type="entry name" value="q2cbj1_9rhob like domain"/>
    <property type="match status" value="1"/>
</dbReference>
<dbReference type="OrthoDB" id="69177at2759"/>